<dbReference type="EMBL" id="JADFTS010000006">
    <property type="protein sequence ID" value="KAF9599822.1"/>
    <property type="molecule type" value="Genomic_DNA"/>
</dbReference>
<dbReference type="OrthoDB" id="842701at2759"/>
<comment type="caution">
    <text evidence="2">The sequence shown here is derived from an EMBL/GenBank/DDBJ whole genome shotgun (WGS) entry which is preliminary data.</text>
</comment>
<sequence>MNQQMVLSRWSELAPELLDFISKKLTNYVDYVRVRAVCPSWRSNLPKKPFHLLTQLPWLLLPQFNTNTISETYCSFFNLVDNKTYRLELPEVLGKGKKCWGSPHGWLVVLREEGPSFSLLNPLTRAQIHLPSLYLSPSTSPIGNIVLPWDYVGYLRNCCVVKAVLFANPSESTDFVVMVILEEGPCGLAFYKSGTVAWILITDTEDIIFQDIVCFKGQFYAADSKGNVYICNIGASPNVVKVADPSGGLPCDEPQQRYLVESGKELLMLYRYQLPKTPYDLTYYFTLSKLDLSEAKWSRVVDLGDKGLFLGTNCSYSVSVREYRSCIENSVYFTDDMRHRLPGFGDCRGLYPYVTAQFLGVFNVFEDGYFRFMNGRVRGYDFGVFSIDKGITDPLPCPIPNPNDIRCILPPPVWVTLSP</sequence>
<feature type="domain" description="KIB1-4 beta-propeller" evidence="1">
    <location>
        <begin position="76"/>
        <end position="343"/>
    </location>
</feature>
<accession>A0A835HK59</accession>
<dbReference type="Pfam" id="PF03478">
    <property type="entry name" value="Beta-prop_KIB1-4"/>
    <property type="match status" value="1"/>
</dbReference>
<organism evidence="2 3">
    <name type="scientific">Coptis chinensis</name>
    <dbReference type="NCBI Taxonomy" id="261450"/>
    <lineage>
        <taxon>Eukaryota</taxon>
        <taxon>Viridiplantae</taxon>
        <taxon>Streptophyta</taxon>
        <taxon>Embryophyta</taxon>
        <taxon>Tracheophyta</taxon>
        <taxon>Spermatophyta</taxon>
        <taxon>Magnoliopsida</taxon>
        <taxon>Ranunculales</taxon>
        <taxon>Ranunculaceae</taxon>
        <taxon>Coptidoideae</taxon>
        <taxon>Coptis</taxon>
    </lineage>
</organism>
<dbReference type="InterPro" id="IPR005174">
    <property type="entry name" value="KIB1-4_b-propeller"/>
</dbReference>
<reference evidence="2 3" key="1">
    <citation type="submission" date="2020-10" db="EMBL/GenBank/DDBJ databases">
        <title>The Coptis chinensis genome and diversification of protoberbering-type alkaloids.</title>
        <authorList>
            <person name="Wang B."/>
            <person name="Shu S."/>
            <person name="Song C."/>
            <person name="Liu Y."/>
        </authorList>
    </citation>
    <scope>NUCLEOTIDE SEQUENCE [LARGE SCALE GENOMIC DNA]</scope>
    <source>
        <strain evidence="2">HL-2020</strain>
        <tissue evidence="2">Leaf</tissue>
    </source>
</reference>
<dbReference type="InterPro" id="IPR050942">
    <property type="entry name" value="F-box_BR-signaling"/>
</dbReference>
<protein>
    <recommendedName>
        <fullName evidence="1">KIB1-4 beta-propeller domain-containing protein</fullName>
    </recommendedName>
</protein>
<evidence type="ECO:0000259" key="1">
    <source>
        <dbReference type="Pfam" id="PF03478"/>
    </source>
</evidence>
<dbReference type="PANTHER" id="PTHR44259">
    <property type="entry name" value="OS07G0183000 PROTEIN-RELATED"/>
    <property type="match status" value="1"/>
</dbReference>
<proteinExistence type="predicted"/>
<name>A0A835HK59_9MAGN</name>
<evidence type="ECO:0000313" key="3">
    <source>
        <dbReference type="Proteomes" id="UP000631114"/>
    </source>
</evidence>
<keyword evidence="3" id="KW-1185">Reference proteome</keyword>
<evidence type="ECO:0000313" key="2">
    <source>
        <dbReference type="EMBL" id="KAF9599822.1"/>
    </source>
</evidence>
<dbReference type="PANTHER" id="PTHR44259:SF114">
    <property type="entry name" value="OS06G0707300 PROTEIN"/>
    <property type="match status" value="1"/>
</dbReference>
<dbReference type="AlphaFoldDB" id="A0A835HK59"/>
<dbReference type="Proteomes" id="UP000631114">
    <property type="component" value="Unassembled WGS sequence"/>
</dbReference>
<gene>
    <name evidence="2" type="ORF">IFM89_001768</name>
</gene>